<evidence type="ECO:0000256" key="4">
    <source>
        <dbReference type="ARBA" id="ARBA00023242"/>
    </source>
</evidence>
<dbReference type="InterPro" id="IPR017884">
    <property type="entry name" value="SANT_dom"/>
</dbReference>
<feature type="domain" description="HTH myb-type" evidence="8">
    <location>
        <begin position="90"/>
        <end position="138"/>
    </location>
</feature>
<name>A0AAD2DBE0_EUPCR</name>
<evidence type="ECO:0000313" key="10">
    <source>
        <dbReference type="Proteomes" id="UP001295684"/>
    </source>
</evidence>
<dbReference type="GO" id="GO:0003677">
    <property type="term" value="F:DNA binding"/>
    <property type="evidence" value="ECO:0007669"/>
    <property type="project" value="UniProtKB-KW"/>
</dbReference>
<dbReference type="EMBL" id="CAMPGE010029044">
    <property type="protein sequence ID" value="CAI2386525.1"/>
    <property type="molecule type" value="Genomic_DNA"/>
</dbReference>
<dbReference type="Gene3D" id="1.10.10.60">
    <property type="entry name" value="Homeodomain-like"/>
    <property type="match status" value="1"/>
</dbReference>
<accession>A0AAD2DBE0</accession>
<dbReference type="NCBIfam" id="TIGR01557">
    <property type="entry name" value="myb_SHAQKYF"/>
    <property type="match status" value="1"/>
</dbReference>
<keyword evidence="4" id="KW-0539">Nucleus</keyword>
<keyword evidence="10" id="KW-1185">Reference proteome</keyword>
<reference evidence="9" key="1">
    <citation type="submission" date="2023-07" db="EMBL/GenBank/DDBJ databases">
        <authorList>
            <consortium name="AG Swart"/>
            <person name="Singh M."/>
            <person name="Singh A."/>
            <person name="Seah K."/>
            <person name="Emmerich C."/>
        </authorList>
    </citation>
    <scope>NUCLEOTIDE SEQUENCE</scope>
    <source>
        <strain evidence="9">DP1</strain>
    </source>
</reference>
<evidence type="ECO:0000259" key="8">
    <source>
        <dbReference type="PROSITE" id="PS51294"/>
    </source>
</evidence>
<dbReference type="InterPro" id="IPR006447">
    <property type="entry name" value="Myb_dom_plants"/>
</dbReference>
<sequence>MKDLVLIIKKPPVRTKVIKLQIMSSKQGKEEEIIRALKGETDLRLLGKHTRPEAGSLAQEKGRIQGSIEAINTSYMQNSEKTHEGGKTSGRWTAEEHRKFVEALKKYGKQWKKVEDYIKTRSGAQIRSHAQKYFLKIQKEYPDQDAFLIFKNNSPEFLEETICMKNKNDSDEDNSNASHISHEAKDLIQPSPEAKEEEKEVKPPSTQTEGFNDNEFANSVKQLLDQRKEVEKEKPQIPSQNPHYQDILQIRNFYEHVQRVLPKNNLPPLNQIATEQRCNDILQEFKAYRANLLSAQKQGLLGNLTGSAGQLQLGQTSNNTSAYFNQELYNNICKEIIKMKEKLDKVQNAELSLRNVALENSSLDNLIQASLNPQLVGRNRVDSLCNIRQQTGRKRAMTIDGPVKNKYVRLNHTQNSAFVSFKNNFKPQETIQETKDEEEDSKDAEMKIEEPKLAKKQTQVAKGKDLPSSTHQPLLSQDEVISKRKRARSF</sequence>
<evidence type="ECO:0000256" key="3">
    <source>
        <dbReference type="ARBA" id="ARBA00023163"/>
    </source>
</evidence>
<keyword evidence="3" id="KW-0804">Transcription</keyword>
<feature type="region of interest" description="Disordered" evidence="5">
    <location>
        <begin position="428"/>
        <end position="490"/>
    </location>
</feature>
<evidence type="ECO:0000259" key="7">
    <source>
        <dbReference type="PROSITE" id="PS51293"/>
    </source>
</evidence>
<evidence type="ECO:0000313" key="9">
    <source>
        <dbReference type="EMBL" id="CAI2386525.1"/>
    </source>
</evidence>
<feature type="region of interest" description="Disordered" evidence="5">
    <location>
        <begin position="184"/>
        <end position="215"/>
    </location>
</feature>
<dbReference type="SUPFAM" id="SSF46689">
    <property type="entry name" value="Homeodomain-like"/>
    <property type="match status" value="1"/>
</dbReference>
<dbReference type="InterPro" id="IPR009057">
    <property type="entry name" value="Homeodomain-like_sf"/>
</dbReference>
<organism evidence="9 10">
    <name type="scientific">Euplotes crassus</name>
    <dbReference type="NCBI Taxonomy" id="5936"/>
    <lineage>
        <taxon>Eukaryota</taxon>
        <taxon>Sar</taxon>
        <taxon>Alveolata</taxon>
        <taxon>Ciliophora</taxon>
        <taxon>Intramacronucleata</taxon>
        <taxon>Spirotrichea</taxon>
        <taxon>Hypotrichia</taxon>
        <taxon>Euplotida</taxon>
        <taxon>Euplotidae</taxon>
        <taxon>Moneuplotes</taxon>
    </lineage>
</organism>
<feature type="domain" description="SANT" evidence="7">
    <location>
        <begin position="87"/>
        <end position="142"/>
    </location>
</feature>
<evidence type="ECO:0000256" key="5">
    <source>
        <dbReference type="SAM" id="MobiDB-lite"/>
    </source>
</evidence>
<dbReference type="PROSITE" id="PS50090">
    <property type="entry name" value="MYB_LIKE"/>
    <property type="match status" value="1"/>
</dbReference>
<dbReference type="InterPro" id="IPR017930">
    <property type="entry name" value="Myb_dom"/>
</dbReference>
<keyword evidence="2" id="KW-0238">DNA-binding</keyword>
<evidence type="ECO:0000256" key="1">
    <source>
        <dbReference type="ARBA" id="ARBA00023015"/>
    </source>
</evidence>
<dbReference type="SMART" id="SM00717">
    <property type="entry name" value="SANT"/>
    <property type="match status" value="1"/>
</dbReference>
<gene>
    <name evidence="9" type="ORF">ECRASSUSDP1_LOCUS28147</name>
</gene>
<dbReference type="Pfam" id="PF00249">
    <property type="entry name" value="Myb_DNA-binding"/>
    <property type="match status" value="1"/>
</dbReference>
<feature type="domain" description="Myb-like" evidence="6">
    <location>
        <begin position="84"/>
        <end position="134"/>
    </location>
</feature>
<comment type="caution">
    <text evidence="9">The sequence shown here is derived from an EMBL/GenBank/DDBJ whole genome shotgun (WGS) entry which is preliminary data.</text>
</comment>
<proteinExistence type="predicted"/>
<feature type="compositionally biased region" description="Basic and acidic residues" evidence="5">
    <location>
        <begin position="193"/>
        <end position="202"/>
    </location>
</feature>
<evidence type="ECO:0000256" key="2">
    <source>
        <dbReference type="ARBA" id="ARBA00023125"/>
    </source>
</evidence>
<feature type="compositionally biased region" description="Polar residues" evidence="5">
    <location>
        <begin position="205"/>
        <end position="215"/>
    </location>
</feature>
<dbReference type="PROSITE" id="PS51294">
    <property type="entry name" value="HTH_MYB"/>
    <property type="match status" value="1"/>
</dbReference>
<dbReference type="CDD" id="cd00167">
    <property type="entry name" value="SANT"/>
    <property type="match status" value="1"/>
</dbReference>
<keyword evidence="1" id="KW-0805">Transcription regulation</keyword>
<evidence type="ECO:0000259" key="6">
    <source>
        <dbReference type="PROSITE" id="PS50090"/>
    </source>
</evidence>
<dbReference type="PROSITE" id="PS51293">
    <property type="entry name" value="SANT"/>
    <property type="match status" value="1"/>
</dbReference>
<dbReference type="InterPro" id="IPR001005">
    <property type="entry name" value="SANT/Myb"/>
</dbReference>
<dbReference type="PANTHER" id="PTHR12802">
    <property type="entry name" value="SWI/SNF COMPLEX-RELATED"/>
    <property type="match status" value="1"/>
</dbReference>
<dbReference type="Proteomes" id="UP001295684">
    <property type="component" value="Unassembled WGS sequence"/>
</dbReference>
<feature type="compositionally biased region" description="Basic and acidic residues" evidence="5">
    <location>
        <begin position="443"/>
        <end position="453"/>
    </location>
</feature>
<protein>
    <submittedName>
        <fullName evidence="9">Uncharacterized protein</fullName>
    </submittedName>
</protein>
<dbReference type="AlphaFoldDB" id="A0AAD2DBE0"/>